<evidence type="ECO:0000313" key="5">
    <source>
        <dbReference type="EMBL" id="OQV21528.1"/>
    </source>
</evidence>
<evidence type="ECO:0008006" key="7">
    <source>
        <dbReference type="Google" id="ProtNLM"/>
    </source>
</evidence>
<dbReference type="EMBL" id="MTYJ01000022">
    <property type="protein sequence ID" value="OQV21528.1"/>
    <property type="molecule type" value="Genomic_DNA"/>
</dbReference>
<proteinExistence type="inferred from homology"/>
<evidence type="ECO:0000313" key="6">
    <source>
        <dbReference type="Proteomes" id="UP000192578"/>
    </source>
</evidence>
<dbReference type="GO" id="GO:1990229">
    <property type="term" value="C:iron-sulfur cluster assembly complex"/>
    <property type="evidence" value="ECO:0007669"/>
    <property type="project" value="UniProtKB-ARBA"/>
</dbReference>
<keyword evidence="4" id="KW-1133">Transmembrane helix</keyword>
<evidence type="ECO:0000256" key="2">
    <source>
        <dbReference type="RuleBase" id="RU003860"/>
    </source>
</evidence>
<dbReference type="InterPro" id="IPR036065">
    <property type="entry name" value="BolA-like_sf"/>
</dbReference>
<keyword evidence="6" id="KW-1185">Reference proteome</keyword>
<feature type="region of interest" description="Disordered" evidence="3">
    <location>
        <begin position="170"/>
        <end position="195"/>
    </location>
</feature>
<keyword evidence="4" id="KW-0472">Membrane</keyword>
<dbReference type="PANTHER" id="PTHR46229:SF2">
    <property type="entry name" value="BOLA-LIKE PROTEIN 1"/>
    <property type="match status" value="1"/>
</dbReference>
<evidence type="ECO:0000256" key="1">
    <source>
        <dbReference type="ARBA" id="ARBA00005578"/>
    </source>
</evidence>
<sequence length="195" mass="21439">MRNGEVICSFAEQNTRDSEVICSFAEKNMRNGKVLVNLRCCFISIYLVLMRGFVLRGLFLAVIRRSPIPQPGLFGAAAMCSTADTSGVNVKELLETKLTSKFSPALLEVINESYMHNVPKGAQSHFKVIVVSEDFKGQTLLNRHKAVQETIKDEIANLIHAISITAKTPEEWDKTNPGSLKSPPCLGGMKAEGKV</sequence>
<dbReference type="SUPFAM" id="SSF82657">
    <property type="entry name" value="BolA-like"/>
    <property type="match status" value="1"/>
</dbReference>
<evidence type="ECO:0000256" key="3">
    <source>
        <dbReference type="SAM" id="MobiDB-lite"/>
    </source>
</evidence>
<accession>A0A1W0X238</accession>
<organism evidence="5 6">
    <name type="scientific">Hypsibius exemplaris</name>
    <name type="common">Freshwater tardigrade</name>
    <dbReference type="NCBI Taxonomy" id="2072580"/>
    <lineage>
        <taxon>Eukaryota</taxon>
        <taxon>Metazoa</taxon>
        <taxon>Ecdysozoa</taxon>
        <taxon>Tardigrada</taxon>
        <taxon>Eutardigrada</taxon>
        <taxon>Parachela</taxon>
        <taxon>Hypsibioidea</taxon>
        <taxon>Hypsibiidae</taxon>
        <taxon>Hypsibius</taxon>
    </lineage>
</organism>
<comment type="similarity">
    <text evidence="1 2">Belongs to the BolA/IbaG family.</text>
</comment>
<comment type="caution">
    <text evidence="5">The sequence shown here is derived from an EMBL/GenBank/DDBJ whole genome shotgun (WGS) entry which is preliminary data.</text>
</comment>
<gene>
    <name evidence="5" type="ORF">BV898_04430</name>
</gene>
<dbReference type="Pfam" id="PF01722">
    <property type="entry name" value="BolA"/>
    <property type="match status" value="1"/>
</dbReference>
<dbReference type="Gene3D" id="3.30.300.90">
    <property type="entry name" value="BolA-like"/>
    <property type="match status" value="1"/>
</dbReference>
<name>A0A1W0X238_HYPEX</name>
<evidence type="ECO:0000256" key="4">
    <source>
        <dbReference type="SAM" id="Phobius"/>
    </source>
</evidence>
<dbReference type="InterPro" id="IPR002634">
    <property type="entry name" value="BolA"/>
</dbReference>
<dbReference type="PANTHER" id="PTHR46229">
    <property type="entry name" value="BOLA TRANSCRIPTION REGULATOR"/>
    <property type="match status" value="1"/>
</dbReference>
<dbReference type="FunFam" id="3.30.300.90:FF:000001">
    <property type="entry name" value="Transcriptional regulator BolA"/>
    <property type="match status" value="1"/>
</dbReference>
<feature type="transmembrane region" description="Helical" evidence="4">
    <location>
        <begin position="36"/>
        <end position="63"/>
    </location>
</feature>
<dbReference type="OrthoDB" id="4983at2759"/>
<reference evidence="6" key="1">
    <citation type="submission" date="2017-01" db="EMBL/GenBank/DDBJ databases">
        <title>Comparative genomics of anhydrobiosis in the tardigrade Hypsibius dujardini.</title>
        <authorList>
            <person name="Yoshida Y."/>
            <person name="Koutsovoulos G."/>
            <person name="Laetsch D."/>
            <person name="Stevens L."/>
            <person name="Kumar S."/>
            <person name="Horikawa D."/>
            <person name="Ishino K."/>
            <person name="Komine S."/>
            <person name="Tomita M."/>
            <person name="Blaxter M."/>
            <person name="Arakawa K."/>
        </authorList>
    </citation>
    <scope>NUCLEOTIDE SEQUENCE [LARGE SCALE GENOMIC DNA]</scope>
    <source>
        <strain evidence="6">Z151</strain>
    </source>
</reference>
<dbReference type="Proteomes" id="UP000192578">
    <property type="component" value="Unassembled WGS sequence"/>
</dbReference>
<dbReference type="InterPro" id="IPR050961">
    <property type="entry name" value="BolA/IbaG_stress_morph_reg"/>
</dbReference>
<dbReference type="GO" id="GO:0005739">
    <property type="term" value="C:mitochondrion"/>
    <property type="evidence" value="ECO:0007669"/>
    <property type="project" value="TreeGrafter"/>
</dbReference>
<keyword evidence="4" id="KW-0812">Transmembrane</keyword>
<protein>
    <recommendedName>
        <fullName evidence="7">BolA-like protein 1</fullName>
    </recommendedName>
</protein>
<dbReference type="AlphaFoldDB" id="A0A1W0X238"/>